<evidence type="ECO:0000313" key="3">
    <source>
        <dbReference type="Proteomes" id="UP000177235"/>
    </source>
</evidence>
<keyword evidence="1" id="KW-0472">Membrane</keyword>
<name>A0A1F5QB41_9BACT</name>
<proteinExistence type="predicted"/>
<dbReference type="Proteomes" id="UP000177235">
    <property type="component" value="Unassembled WGS sequence"/>
</dbReference>
<organism evidence="2 3">
    <name type="scientific">Candidatus Doudnabacteria bacterium RIFCSPLOWO2_02_FULL_48_13</name>
    <dbReference type="NCBI Taxonomy" id="1817845"/>
    <lineage>
        <taxon>Bacteria</taxon>
        <taxon>Candidatus Doudnaibacteriota</taxon>
    </lineage>
</organism>
<feature type="transmembrane region" description="Helical" evidence="1">
    <location>
        <begin position="12"/>
        <end position="30"/>
    </location>
</feature>
<keyword evidence="1" id="KW-1133">Transmembrane helix</keyword>
<keyword evidence="1" id="KW-0812">Transmembrane</keyword>
<dbReference type="AlphaFoldDB" id="A0A1F5QB41"/>
<evidence type="ECO:0008006" key="4">
    <source>
        <dbReference type="Google" id="ProtNLM"/>
    </source>
</evidence>
<gene>
    <name evidence="2" type="ORF">A3J05_02565</name>
</gene>
<evidence type="ECO:0000256" key="1">
    <source>
        <dbReference type="SAM" id="Phobius"/>
    </source>
</evidence>
<reference evidence="2 3" key="1">
    <citation type="journal article" date="2016" name="Nat. Commun.">
        <title>Thousands of microbial genomes shed light on interconnected biogeochemical processes in an aquifer system.</title>
        <authorList>
            <person name="Anantharaman K."/>
            <person name="Brown C.T."/>
            <person name="Hug L.A."/>
            <person name="Sharon I."/>
            <person name="Castelle C.J."/>
            <person name="Probst A.J."/>
            <person name="Thomas B.C."/>
            <person name="Singh A."/>
            <person name="Wilkins M.J."/>
            <person name="Karaoz U."/>
            <person name="Brodie E.L."/>
            <person name="Williams K.H."/>
            <person name="Hubbard S.S."/>
            <person name="Banfield J.F."/>
        </authorList>
    </citation>
    <scope>NUCLEOTIDE SEQUENCE [LARGE SCALE GENOMIC DNA]</scope>
</reference>
<dbReference type="EMBL" id="MFFF01000020">
    <property type="protein sequence ID" value="OGE99399.1"/>
    <property type="molecule type" value="Genomic_DNA"/>
</dbReference>
<accession>A0A1F5QB41</accession>
<evidence type="ECO:0000313" key="2">
    <source>
        <dbReference type="EMBL" id="OGE99399.1"/>
    </source>
</evidence>
<sequence length="186" mass="20856">MKKSSLESIVPIGVIALLLGIVALGAWAFFGSSSPLSRVVGEKAPYVPNFPDPQTFEGQEGDKFVFQYPQKFNVTTIPIEGGGKKILVESTQARKGFELTILQFDEQERLTSERIRQDIPGIVIENEKSTSVGVEKIPALAFNSTDEYIGPTYEIWFVYQGNLYEALTYPEFASEMEEILKTWTFK</sequence>
<protein>
    <recommendedName>
        <fullName evidence="4">DUF4367 domain-containing protein</fullName>
    </recommendedName>
</protein>
<comment type="caution">
    <text evidence="2">The sequence shown here is derived from an EMBL/GenBank/DDBJ whole genome shotgun (WGS) entry which is preliminary data.</text>
</comment>